<dbReference type="eggNOG" id="COG0664">
    <property type="taxonomic scope" value="Bacteria"/>
</dbReference>
<accession>K1KF60</accession>
<dbReference type="RefSeq" id="WP_005436732.1">
    <property type="nucleotide sequence ID" value="NZ_JH815520.1"/>
</dbReference>
<dbReference type="InterPro" id="IPR000595">
    <property type="entry name" value="cNMP-bd_dom"/>
</dbReference>
<gene>
    <name evidence="1" type="ORF">HMPREF9465_02031</name>
</gene>
<evidence type="ECO:0000313" key="1">
    <source>
        <dbReference type="EMBL" id="EKB30364.1"/>
    </source>
</evidence>
<organism evidence="1 2">
    <name type="scientific">Sutterella wadsworthensis 2_1_59BFAA</name>
    <dbReference type="NCBI Taxonomy" id="742823"/>
    <lineage>
        <taxon>Bacteria</taxon>
        <taxon>Pseudomonadati</taxon>
        <taxon>Pseudomonadota</taxon>
        <taxon>Betaproteobacteria</taxon>
        <taxon>Burkholderiales</taxon>
        <taxon>Sutterellaceae</taxon>
        <taxon>Sutterella</taxon>
    </lineage>
</organism>
<sequence length="270" mass="30353">MSASAQPTFAGTRCLPIEDYFHRIPLVPWICPPLHPELLRLLENIGQEAVLAPGAQIYREGEPVSRFAVVKKGLVARKLGTYGAKSDNQIGLAGPGNIATGNLNIFSHRPAVGAYEAILPTSIVWCEHREFFEIARRNPDLFMLLATQCELSMLSDRLAFACLTLLNSEQAMKVVLLSWTSHFGHLEGDEVIAPRVLTRSIIRSVLGCSMGWVDRLAAEWRRNDVRRVEGGIVHYRLDILQEANEILCDLEEKVSGLPRPRDVRRYWQRS</sequence>
<dbReference type="InterPro" id="IPR018490">
    <property type="entry name" value="cNMP-bd_dom_sf"/>
</dbReference>
<dbReference type="PATRIC" id="fig|742823.3.peg.2029"/>
<keyword evidence="2" id="KW-1185">Reference proteome</keyword>
<dbReference type="HOGENOM" id="CLU_959520_0_0_4"/>
<reference evidence="1 2" key="1">
    <citation type="submission" date="2012-05" db="EMBL/GenBank/DDBJ databases">
        <title>The Genome Sequence of Sutterella wadsworthensis 2_1_59BFAA.</title>
        <authorList>
            <consortium name="The Broad Institute Genome Sequencing Platform"/>
            <person name="Earl A."/>
            <person name="Ward D."/>
            <person name="Feldgarden M."/>
            <person name="Gevers D."/>
            <person name="Daigneault M."/>
            <person name="Strauss J."/>
            <person name="Allen-Vercoe E."/>
            <person name="Walker B."/>
            <person name="Young S.K."/>
            <person name="Zeng Q."/>
            <person name="Gargeya S."/>
            <person name="Fitzgerald M."/>
            <person name="Haas B."/>
            <person name="Abouelleil A."/>
            <person name="Alvarado L."/>
            <person name="Arachchi H.M."/>
            <person name="Berlin A.M."/>
            <person name="Chapman S.B."/>
            <person name="Goldberg J."/>
            <person name="Griggs A."/>
            <person name="Gujja S."/>
            <person name="Hansen M."/>
            <person name="Howarth C."/>
            <person name="Imamovic A."/>
            <person name="Larimer J."/>
            <person name="McCowen C."/>
            <person name="Montmayeur A."/>
            <person name="Murphy C."/>
            <person name="Neiman D."/>
            <person name="Pearson M."/>
            <person name="Priest M."/>
            <person name="Roberts A."/>
            <person name="Saif S."/>
            <person name="Shea T."/>
            <person name="Sisk P."/>
            <person name="Sykes S."/>
            <person name="Wortman J."/>
            <person name="Nusbaum C."/>
            <person name="Birren B."/>
        </authorList>
    </citation>
    <scope>NUCLEOTIDE SEQUENCE [LARGE SCALE GENOMIC DNA]</scope>
    <source>
        <strain evidence="1 2">2_1_59BFAA</strain>
    </source>
</reference>
<dbReference type="CDD" id="cd00038">
    <property type="entry name" value="CAP_ED"/>
    <property type="match status" value="1"/>
</dbReference>
<proteinExistence type="predicted"/>
<evidence type="ECO:0008006" key="3">
    <source>
        <dbReference type="Google" id="ProtNLM"/>
    </source>
</evidence>
<dbReference type="STRING" id="742823.HMPREF9465_02031"/>
<name>K1KF60_9BURK</name>
<dbReference type="SUPFAM" id="SSF51206">
    <property type="entry name" value="cAMP-binding domain-like"/>
    <property type="match status" value="1"/>
</dbReference>
<protein>
    <recommendedName>
        <fullName evidence="3">Cyclic nucleotide-binding domain-containing protein</fullName>
    </recommendedName>
</protein>
<evidence type="ECO:0000313" key="2">
    <source>
        <dbReference type="Proteomes" id="UP000005835"/>
    </source>
</evidence>
<comment type="caution">
    <text evidence="1">The sequence shown here is derived from an EMBL/GenBank/DDBJ whole genome shotgun (WGS) entry which is preliminary data.</text>
</comment>
<dbReference type="AlphaFoldDB" id="K1KF60"/>
<dbReference type="InterPro" id="IPR014710">
    <property type="entry name" value="RmlC-like_jellyroll"/>
</dbReference>
<dbReference type="Gene3D" id="2.60.120.10">
    <property type="entry name" value="Jelly Rolls"/>
    <property type="match status" value="1"/>
</dbReference>
<dbReference type="Proteomes" id="UP000005835">
    <property type="component" value="Unassembled WGS sequence"/>
</dbReference>
<dbReference type="EMBL" id="ADMG01000045">
    <property type="protein sequence ID" value="EKB30364.1"/>
    <property type="molecule type" value="Genomic_DNA"/>
</dbReference>